<dbReference type="Pfam" id="PF13439">
    <property type="entry name" value="Glyco_transf_4"/>
    <property type="match status" value="1"/>
</dbReference>
<dbReference type="SUPFAM" id="SSF53756">
    <property type="entry name" value="UDP-Glycosyltransferase/glycogen phosphorylase"/>
    <property type="match status" value="1"/>
</dbReference>
<evidence type="ECO:0000256" key="1">
    <source>
        <dbReference type="ARBA" id="ARBA00022679"/>
    </source>
</evidence>
<organism evidence="3 4">
    <name type="scientific">Clostridium oceanicum</name>
    <dbReference type="NCBI Taxonomy" id="1543"/>
    <lineage>
        <taxon>Bacteria</taxon>
        <taxon>Bacillati</taxon>
        <taxon>Bacillota</taxon>
        <taxon>Clostridia</taxon>
        <taxon>Eubacteriales</taxon>
        <taxon>Clostridiaceae</taxon>
        <taxon>Clostridium</taxon>
    </lineage>
</organism>
<sequence length="447" mass="52376">MKKVLFIAYHYPPIGWSGTQRSLKFTKYLPEFNWEPIVVTVKDTSLYMNDDSLKEDIPENLKVVRMEEINQQDYLADIVNKMSEKFSPVLDMLSEGYKKHFTDSFKNYVMRSKSLLQVPDMQTFWAVNVLENIEKQVDFNDIDLIYSTCGPFSCHLIARKLKHKYNIPWVADFRDEWTNNPYQTFDRNNIIVRIQEDLEKCVLGESDKIITISDIAKNNYINKFGIDDSKIQVITNGYDEDDFKGLNNLSDDKEKFTIVYSGSLYMERMPYTVLQAMNELIDEGLIDKDKVWIKFIGTCDQNIYNNIFKYNKHNIIKYLGYLKHDQSLSYVVNANLLLLLVGVNPKVKSVYTGKIFEYLRSANPILSISPKESLVEKLLDETSCGKNVQYSDVEGIKKFIYEQYKHWENGTEAIMPNENEIYKYDREYLTEQLGKIFDKLLELKVDS</sequence>
<protein>
    <submittedName>
        <fullName evidence="3">Glycosyltransferase family 4 protein</fullName>
    </submittedName>
</protein>
<dbReference type="PANTHER" id="PTHR46401">
    <property type="entry name" value="GLYCOSYLTRANSFERASE WBBK-RELATED"/>
    <property type="match status" value="1"/>
</dbReference>
<dbReference type="InterPro" id="IPR028098">
    <property type="entry name" value="Glyco_trans_4-like_N"/>
</dbReference>
<feature type="domain" description="Glycosyltransferase subfamily 4-like N-terminal" evidence="2">
    <location>
        <begin position="130"/>
        <end position="241"/>
    </location>
</feature>
<dbReference type="Proteomes" id="UP001501510">
    <property type="component" value="Unassembled WGS sequence"/>
</dbReference>
<comment type="caution">
    <text evidence="3">The sequence shown here is derived from an EMBL/GenBank/DDBJ whole genome shotgun (WGS) entry which is preliminary data.</text>
</comment>
<dbReference type="EMBL" id="BAAACG010000003">
    <property type="protein sequence ID" value="GAA0733523.1"/>
    <property type="molecule type" value="Genomic_DNA"/>
</dbReference>
<evidence type="ECO:0000313" key="3">
    <source>
        <dbReference type="EMBL" id="GAA0733523.1"/>
    </source>
</evidence>
<dbReference type="RefSeq" id="WP_343758438.1">
    <property type="nucleotide sequence ID" value="NZ_BAAACG010000003.1"/>
</dbReference>
<evidence type="ECO:0000313" key="4">
    <source>
        <dbReference type="Proteomes" id="UP001501510"/>
    </source>
</evidence>
<evidence type="ECO:0000259" key="2">
    <source>
        <dbReference type="Pfam" id="PF13439"/>
    </source>
</evidence>
<reference evidence="3 4" key="1">
    <citation type="journal article" date="2019" name="Int. J. Syst. Evol. Microbiol.">
        <title>The Global Catalogue of Microorganisms (GCM) 10K type strain sequencing project: providing services to taxonomists for standard genome sequencing and annotation.</title>
        <authorList>
            <consortium name="The Broad Institute Genomics Platform"/>
            <consortium name="The Broad Institute Genome Sequencing Center for Infectious Disease"/>
            <person name="Wu L."/>
            <person name="Ma J."/>
        </authorList>
    </citation>
    <scope>NUCLEOTIDE SEQUENCE [LARGE SCALE GENOMIC DNA]</scope>
    <source>
        <strain evidence="3 4">JCM 1407</strain>
    </source>
</reference>
<dbReference type="PANTHER" id="PTHR46401:SF2">
    <property type="entry name" value="GLYCOSYLTRANSFERASE WBBK-RELATED"/>
    <property type="match status" value="1"/>
</dbReference>
<keyword evidence="4" id="KW-1185">Reference proteome</keyword>
<proteinExistence type="predicted"/>
<gene>
    <name evidence="3" type="ORF">GCM10008906_04510</name>
</gene>
<accession>A0ABN1JAK3</accession>
<keyword evidence="1" id="KW-0808">Transferase</keyword>
<name>A0ABN1JAK3_9CLOT</name>
<dbReference type="Gene3D" id="3.40.50.2000">
    <property type="entry name" value="Glycogen Phosphorylase B"/>
    <property type="match status" value="2"/>
</dbReference>